<evidence type="ECO:0000313" key="13">
    <source>
        <dbReference type="Proteomes" id="UP001199296"/>
    </source>
</evidence>
<evidence type="ECO:0000256" key="9">
    <source>
        <dbReference type="PROSITE-ProRule" id="PRU01091"/>
    </source>
</evidence>
<organism evidence="12 13">
    <name type="scientific">Halanaerobium polyolivorans</name>
    <dbReference type="NCBI Taxonomy" id="2886943"/>
    <lineage>
        <taxon>Bacteria</taxon>
        <taxon>Bacillati</taxon>
        <taxon>Bacillota</taxon>
        <taxon>Clostridia</taxon>
        <taxon>Halanaerobiales</taxon>
        <taxon>Halanaerobiaceae</taxon>
        <taxon>Halanaerobium</taxon>
    </lineage>
</organism>
<evidence type="ECO:0000256" key="7">
    <source>
        <dbReference type="ARBA" id="ARBA00024867"/>
    </source>
</evidence>
<evidence type="ECO:0000256" key="4">
    <source>
        <dbReference type="ARBA" id="ARBA00023015"/>
    </source>
</evidence>
<dbReference type="Gene3D" id="3.40.50.2300">
    <property type="match status" value="1"/>
</dbReference>
<dbReference type="InterPro" id="IPR001789">
    <property type="entry name" value="Sig_transdc_resp-reg_receiver"/>
</dbReference>
<name>A0AAW4WZF7_9FIRM</name>
<dbReference type="FunFam" id="1.10.10.10:FF:000018">
    <property type="entry name" value="DNA-binding response regulator ResD"/>
    <property type="match status" value="1"/>
</dbReference>
<evidence type="ECO:0000256" key="3">
    <source>
        <dbReference type="ARBA" id="ARBA00023012"/>
    </source>
</evidence>
<protein>
    <recommendedName>
        <fullName evidence="1">Stage 0 sporulation protein A homolog</fullName>
    </recommendedName>
</protein>
<dbReference type="AlphaFoldDB" id="A0AAW4WZF7"/>
<keyword evidence="6" id="KW-0804">Transcription</keyword>
<comment type="caution">
    <text evidence="12">The sequence shown here is derived from an EMBL/GenBank/DDBJ whole genome shotgun (WGS) entry which is preliminary data.</text>
</comment>
<dbReference type="GO" id="GO:0006355">
    <property type="term" value="P:regulation of DNA-templated transcription"/>
    <property type="evidence" value="ECO:0007669"/>
    <property type="project" value="InterPro"/>
</dbReference>
<dbReference type="PANTHER" id="PTHR48111">
    <property type="entry name" value="REGULATOR OF RPOS"/>
    <property type="match status" value="1"/>
</dbReference>
<reference evidence="12 13" key="1">
    <citation type="submission" date="2021-10" db="EMBL/GenBank/DDBJ databases">
        <authorList>
            <person name="Grouzdev D.S."/>
            <person name="Pantiukh K.S."/>
            <person name="Krutkina M.S."/>
        </authorList>
    </citation>
    <scope>NUCLEOTIDE SEQUENCE [LARGE SCALE GENOMIC DNA]</scope>
    <source>
        <strain evidence="12 13">Z-7514</strain>
    </source>
</reference>
<dbReference type="InterPro" id="IPR039420">
    <property type="entry name" value="WalR-like"/>
</dbReference>
<evidence type="ECO:0000259" key="11">
    <source>
        <dbReference type="PROSITE" id="PS51755"/>
    </source>
</evidence>
<sequence>MMKTILVVEDEKNIRELIKFNLEGAGFNVLTASDGKEALEKISNDIDLIVLDLMLPKIDGMEVCRKIRANEKLKQIAIIMLTAKGEELERILGLEMGADDYMTKPFSPRELIARIKAIFRRTAELKDDKNKIEDEIIVFGDFKIDVSRHEVKFKDKKISLTLKEFELLRYLILNKGRVLSRDLLLEKIWGYEYAGDTRTVDVHIRRLRKKSSSEYIETVRGVGYKFVKMERDGD</sequence>
<evidence type="ECO:0000256" key="5">
    <source>
        <dbReference type="ARBA" id="ARBA00023125"/>
    </source>
</evidence>
<dbReference type="InterPro" id="IPR001867">
    <property type="entry name" value="OmpR/PhoB-type_DNA-bd"/>
</dbReference>
<keyword evidence="5 9" id="KW-0238">DNA-binding</keyword>
<dbReference type="SUPFAM" id="SSF46894">
    <property type="entry name" value="C-terminal effector domain of the bipartite response regulators"/>
    <property type="match status" value="1"/>
</dbReference>
<dbReference type="PROSITE" id="PS51755">
    <property type="entry name" value="OMPR_PHOB"/>
    <property type="match status" value="1"/>
</dbReference>
<keyword evidence="2 8" id="KW-0597">Phosphoprotein</keyword>
<dbReference type="GO" id="GO:0005829">
    <property type="term" value="C:cytosol"/>
    <property type="evidence" value="ECO:0007669"/>
    <property type="project" value="TreeGrafter"/>
</dbReference>
<dbReference type="SMART" id="SM00862">
    <property type="entry name" value="Trans_reg_C"/>
    <property type="match status" value="1"/>
</dbReference>
<dbReference type="Pfam" id="PF00486">
    <property type="entry name" value="Trans_reg_C"/>
    <property type="match status" value="1"/>
</dbReference>
<feature type="domain" description="Response regulatory" evidence="10">
    <location>
        <begin position="4"/>
        <end position="119"/>
    </location>
</feature>
<feature type="DNA-binding region" description="OmpR/PhoB-type" evidence="9">
    <location>
        <begin position="134"/>
        <end position="228"/>
    </location>
</feature>
<dbReference type="InterPro" id="IPR036388">
    <property type="entry name" value="WH-like_DNA-bd_sf"/>
</dbReference>
<keyword evidence="4" id="KW-0805">Transcription regulation</keyword>
<dbReference type="GO" id="GO:0000976">
    <property type="term" value="F:transcription cis-regulatory region binding"/>
    <property type="evidence" value="ECO:0007669"/>
    <property type="project" value="TreeGrafter"/>
</dbReference>
<evidence type="ECO:0000256" key="8">
    <source>
        <dbReference type="PROSITE-ProRule" id="PRU00169"/>
    </source>
</evidence>
<dbReference type="FunFam" id="3.40.50.2300:FF:000001">
    <property type="entry name" value="DNA-binding response regulator PhoB"/>
    <property type="match status" value="1"/>
</dbReference>
<keyword evidence="13" id="KW-1185">Reference proteome</keyword>
<dbReference type="InterPro" id="IPR016032">
    <property type="entry name" value="Sig_transdc_resp-reg_C-effctor"/>
</dbReference>
<dbReference type="Pfam" id="PF00072">
    <property type="entry name" value="Response_reg"/>
    <property type="match status" value="1"/>
</dbReference>
<dbReference type="Proteomes" id="UP001199296">
    <property type="component" value="Unassembled WGS sequence"/>
</dbReference>
<dbReference type="Gene3D" id="6.10.250.690">
    <property type="match status" value="1"/>
</dbReference>
<keyword evidence="3" id="KW-0902">Two-component regulatory system</keyword>
<feature type="modified residue" description="4-aspartylphosphate" evidence="8">
    <location>
        <position position="52"/>
    </location>
</feature>
<feature type="domain" description="OmpR/PhoB-type" evidence="11">
    <location>
        <begin position="134"/>
        <end position="228"/>
    </location>
</feature>
<evidence type="ECO:0000259" key="10">
    <source>
        <dbReference type="PROSITE" id="PS50110"/>
    </source>
</evidence>
<dbReference type="PANTHER" id="PTHR48111:SF40">
    <property type="entry name" value="PHOSPHATE REGULON TRANSCRIPTIONAL REGULATORY PROTEIN PHOB"/>
    <property type="match status" value="1"/>
</dbReference>
<dbReference type="EMBL" id="JAJFAT010000003">
    <property type="protein sequence ID" value="MCC3144399.1"/>
    <property type="molecule type" value="Genomic_DNA"/>
</dbReference>
<dbReference type="Gene3D" id="1.10.10.10">
    <property type="entry name" value="Winged helix-like DNA-binding domain superfamily/Winged helix DNA-binding domain"/>
    <property type="match status" value="1"/>
</dbReference>
<dbReference type="CDD" id="cd00383">
    <property type="entry name" value="trans_reg_C"/>
    <property type="match status" value="1"/>
</dbReference>
<proteinExistence type="predicted"/>
<dbReference type="GO" id="GO:0000156">
    <property type="term" value="F:phosphorelay response regulator activity"/>
    <property type="evidence" value="ECO:0007669"/>
    <property type="project" value="TreeGrafter"/>
</dbReference>
<evidence type="ECO:0000256" key="2">
    <source>
        <dbReference type="ARBA" id="ARBA00022553"/>
    </source>
</evidence>
<accession>A0AAW4WZF7</accession>
<dbReference type="InterPro" id="IPR011006">
    <property type="entry name" value="CheY-like_superfamily"/>
</dbReference>
<comment type="function">
    <text evidence="7">May play the central regulatory role in sporulation. It may be an element of the effector pathway responsible for the activation of sporulation genes in response to nutritional stress. Spo0A may act in concert with spo0H (a sigma factor) to control the expression of some genes that are critical to the sporulation process.</text>
</comment>
<dbReference type="SUPFAM" id="SSF52172">
    <property type="entry name" value="CheY-like"/>
    <property type="match status" value="1"/>
</dbReference>
<evidence type="ECO:0000256" key="6">
    <source>
        <dbReference type="ARBA" id="ARBA00023163"/>
    </source>
</evidence>
<gene>
    <name evidence="12" type="ORF">LJ207_03575</name>
</gene>
<dbReference type="PROSITE" id="PS50110">
    <property type="entry name" value="RESPONSE_REGULATORY"/>
    <property type="match status" value="1"/>
</dbReference>
<dbReference type="SMART" id="SM00448">
    <property type="entry name" value="REC"/>
    <property type="match status" value="1"/>
</dbReference>
<evidence type="ECO:0000313" key="12">
    <source>
        <dbReference type="EMBL" id="MCC3144399.1"/>
    </source>
</evidence>
<dbReference type="GO" id="GO:0032993">
    <property type="term" value="C:protein-DNA complex"/>
    <property type="evidence" value="ECO:0007669"/>
    <property type="project" value="TreeGrafter"/>
</dbReference>
<evidence type="ECO:0000256" key="1">
    <source>
        <dbReference type="ARBA" id="ARBA00018672"/>
    </source>
</evidence>